<dbReference type="Proteomes" id="UP001152755">
    <property type="component" value="Unassembled WGS sequence"/>
</dbReference>
<comment type="caution">
    <text evidence="2">The sequence shown here is derived from an EMBL/GenBank/DDBJ whole genome shotgun (WGS) entry which is preliminary data.</text>
</comment>
<organism evidence="2 3">
    <name type="scientific">Speluncibacter jeojiensis</name>
    <dbReference type="NCBI Taxonomy" id="2710754"/>
    <lineage>
        <taxon>Bacteria</taxon>
        <taxon>Bacillati</taxon>
        <taxon>Actinomycetota</taxon>
        <taxon>Actinomycetes</taxon>
        <taxon>Mycobacteriales</taxon>
        <taxon>Speluncibacteraceae</taxon>
        <taxon>Speluncibacter</taxon>
    </lineage>
</organism>
<dbReference type="Gene3D" id="3.40.50.1820">
    <property type="entry name" value="alpha/beta hydrolase"/>
    <property type="match status" value="1"/>
</dbReference>
<keyword evidence="3" id="KW-1185">Reference proteome</keyword>
<sequence length="252" mass="26864">MQFTNETTSDGVVERDFTVGDIPGVLWTPESGASGGPLILIGHNSTFHKRAPGVVGRAHHYVTTYGFSAAAIDAPGHGDRPRSDQDKRWDDARDRARAAGEPLGPVVADYYGSLAERAVPEWRATLDALQSLPEIGSEVGVGYEGMTLAAAIGIPLVAAEPQIGAAVIGGIFAWESLLAAARQITVPIQYLVAWDNPVLDRQCGFDLYDAFSSEQKTLHANPGGQHQIPRFEVDDAARFFARNLGAGAVGRT</sequence>
<feature type="compositionally biased region" description="Basic and acidic residues" evidence="1">
    <location>
        <begin position="76"/>
        <end position="96"/>
    </location>
</feature>
<proteinExistence type="predicted"/>
<evidence type="ECO:0000313" key="2">
    <source>
        <dbReference type="EMBL" id="MDG3014623.1"/>
    </source>
</evidence>
<dbReference type="AlphaFoldDB" id="A0A9X4LYC3"/>
<evidence type="ECO:0000313" key="3">
    <source>
        <dbReference type="Proteomes" id="UP001152755"/>
    </source>
</evidence>
<dbReference type="SUPFAM" id="SSF53474">
    <property type="entry name" value="alpha/beta-Hydrolases"/>
    <property type="match status" value="1"/>
</dbReference>
<dbReference type="EMBL" id="JANRHA010000004">
    <property type="protein sequence ID" value="MDG3014623.1"/>
    <property type="molecule type" value="Genomic_DNA"/>
</dbReference>
<evidence type="ECO:0000256" key="1">
    <source>
        <dbReference type="SAM" id="MobiDB-lite"/>
    </source>
</evidence>
<name>A0A9X4LYC3_9ACTN</name>
<dbReference type="InterPro" id="IPR029058">
    <property type="entry name" value="AB_hydrolase_fold"/>
</dbReference>
<gene>
    <name evidence="2" type="ORF">NVS88_08640</name>
</gene>
<feature type="region of interest" description="Disordered" evidence="1">
    <location>
        <begin position="73"/>
        <end position="96"/>
    </location>
</feature>
<accession>A0A9X4LYC3</accession>
<reference evidence="2" key="1">
    <citation type="submission" date="2022-08" db="EMBL/GenBank/DDBJ databases">
        <title>Genome analysis of Corynebacteriales strain.</title>
        <authorList>
            <person name="Lee S.D."/>
        </authorList>
    </citation>
    <scope>NUCLEOTIDE SEQUENCE</scope>
    <source>
        <strain evidence="2">D3-21</strain>
    </source>
</reference>
<protein>
    <submittedName>
        <fullName evidence="2">Lysophospholipase</fullName>
    </submittedName>
</protein>